<organism evidence="4 5">
    <name type="scientific">Elysia crispata</name>
    <name type="common">lettuce slug</name>
    <dbReference type="NCBI Taxonomy" id="231223"/>
    <lineage>
        <taxon>Eukaryota</taxon>
        <taxon>Metazoa</taxon>
        <taxon>Spiralia</taxon>
        <taxon>Lophotrochozoa</taxon>
        <taxon>Mollusca</taxon>
        <taxon>Gastropoda</taxon>
        <taxon>Heterobranchia</taxon>
        <taxon>Euthyneura</taxon>
        <taxon>Panpulmonata</taxon>
        <taxon>Sacoglossa</taxon>
        <taxon>Placobranchoidea</taxon>
        <taxon>Plakobranchidae</taxon>
        <taxon>Elysia</taxon>
    </lineage>
</organism>
<comment type="caution">
    <text evidence="4">The sequence shown here is derived from an EMBL/GenBank/DDBJ whole genome shotgun (WGS) entry which is preliminary data.</text>
</comment>
<protein>
    <recommendedName>
        <fullName evidence="3">HTH CENPB-type domain-containing protein</fullName>
    </recommendedName>
</protein>
<gene>
    <name evidence="4" type="ORF">RRG08_031649</name>
</gene>
<keyword evidence="1" id="KW-0238">DNA-binding</keyword>
<dbReference type="InterPro" id="IPR006600">
    <property type="entry name" value="HTH_CenpB_DNA-bd_dom"/>
</dbReference>
<dbReference type="AlphaFoldDB" id="A0AAE1AJD8"/>
<accession>A0AAE1AJD8</accession>
<evidence type="ECO:0000313" key="4">
    <source>
        <dbReference type="EMBL" id="KAK3787842.1"/>
    </source>
</evidence>
<name>A0AAE1AJD8_9GAST</name>
<feature type="domain" description="HTH CENPB-type" evidence="3">
    <location>
        <begin position="1"/>
        <end position="20"/>
    </location>
</feature>
<feature type="compositionally biased region" description="Basic and acidic residues" evidence="2">
    <location>
        <begin position="134"/>
        <end position="144"/>
    </location>
</feature>
<dbReference type="PROSITE" id="PS51253">
    <property type="entry name" value="HTH_CENPB"/>
    <property type="match status" value="1"/>
</dbReference>
<dbReference type="Proteomes" id="UP001283361">
    <property type="component" value="Unassembled WGS sequence"/>
</dbReference>
<dbReference type="GO" id="GO:0003677">
    <property type="term" value="F:DNA binding"/>
    <property type="evidence" value="ECO:0007669"/>
    <property type="project" value="UniProtKB-KW"/>
</dbReference>
<evidence type="ECO:0000256" key="2">
    <source>
        <dbReference type="SAM" id="MobiDB-lite"/>
    </source>
</evidence>
<feature type="region of interest" description="Disordered" evidence="2">
    <location>
        <begin position="131"/>
        <end position="197"/>
    </location>
</feature>
<sequence>MAGEDWAERFMKRHPMISLRTPEATSLQRMACFNKYNVNSFYDNLSTVMEEKSFTPDRIYNCDEKGVTTVQRPTKQIAETGAKRVGSVVSQERGALVTVCCSVNAIGNRIPPFCVFLRVCTLDVWQENLPTGSADRHAIPDDKLLPSFPTDRPMPIEEPVDQSHPQVSCEEGQETPAAKDAPIASTSGITPASKQSS</sequence>
<proteinExistence type="predicted"/>
<keyword evidence="5" id="KW-1185">Reference proteome</keyword>
<reference evidence="4" key="1">
    <citation type="journal article" date="2023" name="G3 (Bethesda)">
        <title>A reference genome for the long-term kleptoplast-retaining sea slug Elysia crispata morphotype clarki.</title>
        <authorList>
            <person name="Eastman K.E."/>
            <person name="Pendleton A.L."/>
            <person name="Shaikh M.A."/>
            <person name="Suttiyut T."/>
            <person name="Ogas R."/>
            <person name="Tomko P."/>
            <person name="Gavelis G."/>
            <person name="Widhalm J.R."/>
            <person name="Wisecaver J.H."/>
        </authorList>
    </citation>
    <scope>NUCLEOTIDE SEQUENCE</scope>
    <source>
        <strain evidence="4">ECLA1</strain>
    </source>
</reference>
<feature type="compositionally biased region" description="Polar residues" evidence="2">
    <location>
        <begin position="184"/>
        <end position="197"/>
    </location>
</feature>
<evidence type="ECO:0000259" key="3">
    <source>
        <dbReference type="PROSITE" id="PS51253"/>
    </source>
</evidence>
<evidence type="ECO:0000313" key="5">
    <source>
        <dbReference type="Proteomes" id="UP001283361"/>
    </source>
</evidence>
<evidence type="ECO:0000256" key="1">
    <source>
        <dbReference type="ARBA" id="ARBA00023125"/>
    </source>
</evidence>
<dbReference type="EMBL" id="JAWDGP010001831">
    <property type="protein sequence ID" value="KAK3787842.1"/>
    <property type="molecule type" value="Genomic_DNA"/>
</dbReference>